<evidence type="ECO:0000313" key="2">
    <source>
        <dbReference type="Proteomes" id="UP000779809"/>
    </source>
</evidence>
<protein>
    <submittedName>
        <fullName evidence="1">Uncharacterized protein</fullName>
    </submittedName>
</protein>
<accession>A0A932A7M8</accession>
<dbReference type="Proteomes" id="UP000779809">
    <property type="component" value="Unassembled WGS sequence"/>
</dbReference>
<evidence type="ECO:0000313" key="1">
    <source>
        <dbReference type="EMBL" id="MBI2677658.1"/>
    </source>
</evidence>
<comment type="caution">
    <text evidence="1">The sequence shown here is derived from an EMBL/GenBank/DDBJ whole genome shotgun (WGS) entry which is preliminary data.</text>
</comment>
<dbReference type="AlphaFoldDB" id="A0A932A7M8"/>
<sequence length="320" mass="36900">MTQLFGSAIRSLPYPLFLRLFSLHRRLLAMPKERRVAAQAKLPLLDGLDLSRHKRSDTLFVLASGSSINQISAARWDAIAQHDSVGFNFWLYHRFVPSLFIFENVWRSYAPETYDRLRAAMQERASDYRDVPKIVMDFDDCELPLVLDLPEQWRAHLFAVMELTLPARTAEEVAYGLRYFRARGAFCASSPVQSLFKYGSTLTSIVALGARMQYRRIVLCGVDLSDGRYFYQDSVRYPRTRDLEFMHRAQLHLTEQPVAWRVPASQVVLEMKRHVLDPAGIELYVENTSSRLYPEVPLAPDSLFQLPAEQALHGLREKRC</sequence>
<gene>
    <name evidence="1" type="ORF">HYX28_02640</name>
</gene>
<dbReference type="Gene3D" id="3.90.1480.10">
    <property type="entry name" value="Alpha-2,3-sialyltransferase"/>
    <property type="match status" value="1"/>
</dbReference>
<name>A0A932A7M8_9BACT</name>
<dbReference type="EMBL" id="JACPNR010000004">
    <property type="protein sequence ID" value="MBI2677658.1"/>
    <property type="molecule type" value="Genomic_DNA"/>
</dbReference>
<proteinExistence type="predicted"/>
<organism evidence="1 2">
    <name type="scientific">Candidatus Korobacter versatilis</name>
    <dbReference type="NCBI Taxonomy" id="658062"/>
    <lineage>
        <taxon>Bacteria</taxon>
        <taxon>Pseudomonadati</taxon>
        <taxon>Acidobacteriota</taxon>
        <taxon>Terriglobia</taxon>
        <taxon>Terriglobales</taxon>
        <taxon>Candidatus Korobacteraceae</taxon>
        <taxon>Candidatus Korobacter</taxon>
    </lineage>
</organism>
<reference evidence="1" key="1">
    <citation type="submission" date="2020-07" db="EMBL/GenBank/DDBJ databases">
        <title>Huge and variable diversity of episymbiotic CPR bacteria and DPANN archaea in groundwater ecosystems.</title>
        <authorList>
            <person name="He C.Y."/>
            <person name="Keren R."/>
            <person name="Whittaker M."/>
            <person name="Farag I.F."/>
            <person name="Doudna J."/>
            <person name="Cate J.H.D."/>
            <person name="Banfield J.F."/>
        </authorList>
    </citation>
    <scope>NUCLEOTIDE SEQUENCE</scope>
    <source>
        <strain evidence="1">NC_groundwater_580_Pr5_B-0.1um_64_19</strain>
    </source>
</reference>